<feature type="region of interest" description="Disordered" evidence="4">
    <location>
        <begin position="165"/>
        <end position="195"/>
    </location>
</feature>
<dbReference type="SUPFAM" id="SSF54106">
    <property type="entry name" value="LysM domain"/>
    <property type="match status" value="1"/>
</dbReference>
<comment type="similarity">
    <text evidence="3">Belongs to the secreted LysM effector family.</text>
</comment>
<dbReference type="Pfam" id="PF01476">
    <property type="entry name" value="LysM"/>
    <property type="match status" value="1"/>
</dbReference>
<dbReference type="SMART" id="SM00257">
    <property type="entry name" value="LysM"/>
    <property type="match status" value="1"/>
</dbReference>
<evidence type="ECO:0000256" key="4">
    <source>
        <dbReference type="SAM" id="MobiDB-lite"/>
    </source>
</evidence>
<organism evidence="6 7">
    <name type="scientific">Clonostachys chloroleuca</name>
    <dbReference type="NCBI Taxonomy" id="1926264"/>
    <lineage>
        <taxon>Eukaryota</taxon>
        <taxon>Fungi</taxon>
        <taxon>Dikarya</taxon>
        <taxon>Ascomycota</taxon>
        <taxon>Pezizomycotina</taxon>
        <taxon>Sordariomycetes</taxon>
        <taxon>Hypocreomycetidae</taxon>
        <taxon>Hypocreales</taxon>
        <taxon>Bionectriaceae</taxon>
        <taxon>Clonostachys</taxon>
    </lineage>
</organism>
<dbReference type="EMBL" id="CABFNP030000510">
    <property type="protein sequence ID" value="CAI6030526.1"/>
    <property type="molecule type" value="Genomic_DNA"/>
</dbReference>
<evidence type="ECO:0000313" key="7">
    <source>
        <dbReference type="Proteomes" id="UP001160390"/>
    </source>
</evidence>
<protein>
    <recommendedName>
        <fullName evidence="5">LysM domain-containing protein</fullName>
    </recommendedName>
</protein>
<keyword evidence="7" id="KW-1185">Reference proteome</keyword>
<feature type="domain" description="LysM" evidence="5">
    <location>
        <begin position="120"/>
        <end position="164"/>
    </location>
</feature>
<dbReference type="PANTHER" id="PTHR34997">
    <property type="entry name" value="AM15"/>
    <property type="match status" value="1"/>
</dbReference>
<feature type="region of interest" description="Disordered" evidence="4">
    <location>
        <begin position="360"/>
        <end position="403"/>
    </location>
</feature>
<dbReference type="CDD" id="cd00118">
    <property type="entry name" value="LysM"/>
    <property type="match status" value="1"/>
</dbReference>
<dbReference type="PROSITE" id="PS51782">
    <property type="entry name" value="LYSM"/>
    <property type="match status" value="1"/>
</dbReference>
<evidence type="ECO:0000256" key="3">
    <source>
        <dbReference type="ARBA" id="ARBA00044955"/>
    </source>
</evidence>
<evidence type="ECO:0000256" key="2">
    <source>
        <dbReference type="ARBA" id="ARBA00023026"/>
    </source>
</evidence>
<dbReference type="GO" id="GO:0008061">
    <property type="term" value="F:chitin binding"/>
    <property type="evidence" value="ECO:0007669"/>
    <property type="project" value="UniProtKB-KW"/>
</dbReference>
<gene>
    <name evidence="6" type="ORF">CCHLO57077_00019582</name>
</gene>
<keyword evidence="2" id="KW-0843">Virulence</keyword>
<dbReference type="PANTHER" id="PTHR34997:SF1">
    <property type="entry name" value="PEPTIDOGLYCAN-BINDING LYSIN DOMAIN"/>
    <property type="match status" value="1"/>
</dbReference>
<keyword evidence="1" id="KW-0147">Chitin-binding</keyword>
<dbReference type="InterPro" id="IPR018392">
    <property type="entry name" value="LysM"/>
</dbReference>
<reference evidence="6" key="1">
    <citation type="submission" date="2023-01" db="EMBL/GenBank/DDBJ databases">
        <authorList>
            <person name="Piombo E."/>
        </authorList>
    </citation>
    <scope>NUCLEOTIDE SEQUENCE</scope>
</reference>
<dbReference type="AlphaFoldDB" id="A0AA35LQM6"/>
<dbReference type="InterPro" id="IPR052210">
    <property type="entry name" value="LysM1-like"/>
</dbReference>
<comment type="caution">
    <text evidence="6">The sequence shown here is derived from an EMBL/GenBank/DDBJ whole genome shotgun (WGS) entry which is preliminary data.</text>
</comment>
<evidence type="ECO:0000313" key="6">
    <source>
        <dbReference type="EMBL" id="CAI6030526.1"/>
    </source>
</evidence>
<name>A0AA35LQM6_9HYPO</name>
<feature type="compositionally biased region" description="Acidic residues" evidence="4">
    <location>
        <begin position="366"/>
        <end position="385"/>
    </location>
</feature>
<evidence type="ECO:0000259" key="5">
    <source>
        <dbReference type="PROSITE" id="PS51782"/>
    </source>
</evidence>
<evidence type="ECO:0000256" key="1">
    <source>
        <dbReference type="ARBA" id="ARBA00022669"/>
    </source>
</evidence>
<dbReference type="Gene3D" id="3.10.350.10">
    <property type="entry name" value="LysM domain"/>
    <property type="match status" value="1"/>
</dbReference>
<sequence>MDTLDATDYPRNASWVLQMNDCGYVADVNEIFLSDFLRWNTGLPSDNCTLTVGYSYCVLNSDKTVLTTDTAEYTVPATTVGATTTAGATSTLAGTSTASSTTTSASAVPTHPGTISTCTTYHTVVEGDGCWAISNEYGITLDQFYEWNTEGPPKRLFPAVALTTGRRPIPTRTPPPASDSTAFPRSTLAPSTDDRHPRFATMSLPSLPALDPLSAGDDELGFTMLRIQQTSFQTWGFVVYRTAYGDDAAWARYLANMKREAEAELEVVSSDYMLGPRLAWTVVEDERALRGATRADVRRRFAEWVAARSTARDGPGADHPDAARLIARFQVCLIVDEECLESLNRTGVRGEPRVVAVRAPRASGGDGDDEGGMTEEDREELEEGGFLDPESGQARLGHAHEEAPEGDSDWIFVAANDIVSFYETLSRGDDWDYEIYRQAPPPRVFVP</sequence>
<dbReference type="Proteomes" id="UP001160390">
    <property type="component" value="Unassembled WGS sequence"/>
</dbReference>
<dbReference type="InterPro" id="IPR036779">
    <property type="entry name" value="LysM_dom_sf"/>
</dbReference>
<accession>A0AA35LQM6</accession>
<proteinExistence type="inferred from homology"/>
<feature type="compositionally biased region" description="Polar residues" evidence="4">
    <location>
        <begin position="178"/>
        <end position="190"/>
    </location>
</feature>